<organism evidence="1 2">
    <name type="scientific">Vitis rotundifolia</name>
    <name type="common">Muscadine grape</name>
    <dbReference type="NCBI Taxonomy" id="103349"/>
    <lineage>
        <taxon>Eukaryota</taxon>
        <taxon>Viridiplantae</taxon>
        <taxon>Streptophyta</taxon>
        <taxon>Embryophyta</taxon>
        <taxon>Tracheophyta</taxon>
        <taxon>Spermatophyta</taxon>
        <taxon>Magnoliopsida</taxon>
        <taxon>eudicotyledons</taxon>
        <taxon>Gunneridae</taxon>
        <taxon>Pentapetalae</taxon>
        <taxon>rosids</taxon>
        <taxon>Vitales</taxon>
        <taxon>Vitaceae</taxon>
        <taxon>Viteae</taxon>
        <taxon>Vitis</taxon>
    </lineage>
</organism>
<gene>
    <name evidence="1" type="ORF">PVL29_024095</name>
</gene>
<keyword evidence="2" id="KW-1185">Reference proteome</keyword>
<protein>
    <submittedName>
        <fullName evidence="1">Uncharacterized protein</fullName>
    </submittedName>
</protein>
<proteinExistence type="predicted"/>
<comment type="caution">
    <text evidence="1">The sequence shown here is derived from an EMBL/GenBank/DDBJ whole genome shotgun (WGS) entry which is preliminary data.</text>
</comment>
<reference evidence="1 2" key="1">
    <citation type="journal article" date="2023" name="BMC Biotechnol.">
        <title>Vitis rotundifolia cv Carlos genome sequencing.</title>
        <authorList>
            <person name="Huff M."/>
            <person name="Hulse-Kemp A."/>
            <person name="Scheffler B."/>
            <person name="Youngblood R."/>
            <person name="Simpson S."/>
            <person name="Babiker E."/>
            <person name="Staton M."/>
        </authorList>
    </citation>
    <scope>NUCLEOTIDE SEQUENCE [LARGE SCALE GENOMIC DNA]</scope>
    <source>
        <tissue evidence="1">Leaf</tissue>
    </source>
</reference>
<sequence>MVEDLTHQKELLKTQIKNVEQFSKLFFSSFFKVFFLLLLNFSKLNLDTVIAEARVESKEQAHPQQPLPLLFHDSAPTSALVANPIGPRVTPNLNVSSDETLGPELVAPVAATQARKKRLQIYKVKKPKALPIQINF</sequence>
<evidence type="ECO:0000313" key="1">
    <source>
        <dbReference type="EMBL" id="KAJ9674980.1"/>
    </source>
</evidence>
<dbReference type="AlphaFoldDB" id="A0AA39D9C0"/>
<dbReference type="Proteomes" id="UP001168098">
    <property type="component" value="Unassembled WGS sequence"/>
</dbReference>
<dbReference type="EMBL" id="JARBHA010000018">
    <property type="protein sequence ID" value="KAJ9674980.1"/>
    <property type="molecule type" value="Genomic_DNA"/>
</dbReference>
<name>A0AA39D9C0_VITRO</name>
<evidence type="ECO:0000313" key="2">
    <source>
        <dbReference type="Proteomes" id="UP001168098"/>
    </source>
</evidence>
<accession>A0AA39D9C0</accession>